<comment type="caution">
    <text evidence="1">The sequence shown here is derived from an EMBL/GenBank/DDBJ whole genome shotgun (WGS) entry which is preliminary data.</text>
</comment>
<organism evidence="1 2">
    <name type="scientific">Candidatus Magnetobacterium casense</name>
    <dbReference type="NCBI Taxonomy" id="1455061"/>
    <lineage>
        <taxon>Bacteria</taxon>
        <taxon>Pseudomonadati</taxon>
        <taxon>Nitrospirota</taxon>
        <taxon>Thermodesulfovibrionia</taxon>
        <taxon>Thermodesulfovibrionales</taxon>
        <taxon>Candidatus Magnetobacteriaceae</taxon>
        <taxon>Candidatus Magnetobacterium</taxon>
    </lineage>
</organism>
<dbReference type="Proteomes" id="UP001196980">
    <property type="component" value="Unassembled WGS sequence"/>
</dbReference>
<name>A0ABS6S3T5_9BACT</name>
<evidence type="ECO:0000313" key="1">
    <source>
        <dbReference type="EMBL" id="MBV6343514.1"/>
    </source>
</evidence>
<reference evidence="1 2" key="1">
    <citation type="journal article" date="2020" name="J Geophys Res Biogeosci">
        <title>Magnetotaxis as an Adaptation to Enable Bacterial Shuttling of Microbial Sulfur and Sulfur Cycling Across Aquatic Oxic#Anoxic Interfaces.</title>
        <authorList>
            <person name="Li J."/>
            <person name="Liu P."/>
            <person name="Wang J."/>
            <person name="Roberts A.P."/>
            <person name="Pan Y."/>
        </authorList>
    </citation>
    <scope>NUCLEOTIDE SEQUENCE [LARGE SCALE GENOMIC DNA]</scope>
    <source>
        <strain evidence="1 2">MYR-1_YQ</strain>
    </source>
</reference>
<accession>A0ABS6S3T5</accession>
<proteinExistence type="predicted"/>
<gene>
    <name evidence="1" type="ORF">HWQ67_18225</name>
</gene>
<evidence type="ECO:0000313" key="2">
    <source>
        <dbReference type="Proteomes" id="UP001196980"/>
    </source>
</evidence>
<protein>
    <submittedName>
        <fullName evidence="1">Uncharacterized protein</fullName>
    </submittedName>
</protein>
<feature type="non-terminal residue" evidence="1">
    <location>
        <position position="86"/>
    </location>
</feature>
<keyword evidence="2" id="KW-1185">Reference proteome</keyword>
<sequence length="86" mass="8562">MGATFVVGDCLCSSGVDATTGQPIIKDPSTVIANDPSFLGVVIKDCTDTADDVKLKTSGLVTLLVTGAVAIGDSLGLAAGQKYCVA</sequence>
<dbReference type="RefSeq" id="WP_218254127.1">
    <property type="nucleotide sequence ID" value="NZ_JABXWD010000632.1"/>
</dbReference>
<dbReference type="EMBL" id="JABXWD010000632">
    <property type="protein sequence ID" value="MBV6343514.1"/>
    <property type="molecule type" value="Genomic_DNA"/>
</dbReference>